<dbReference type="InterPro" id="IPR023210">
    <property type="entry name" value="NADP_OxRdtase_dom"/>
</dbReference>
<dbReference type="InterPro" id="IPR017900">
    <property type="entry name" value="4Fe4S_Fe_S_CS"/>
</dbReference>
<dbReference type="Gene3D" id="3.20.20.100">
    <property type="entry name" value="NADP-dependent oxidoreductase domain"/>
    <property type="match status" value="1"/>
</dbReference>
<protein>
    <submittedName>
        <fullName evidence="5">Uncharacterized oxidoreductase MSMEG_2407</fullName>
        <ecNumber evidence="5">1.-.-.-</ecNumber>
    </submittedName>
</protein>
<dbReference type="InterPro" id="IPR053135">
    <property type="entry name" value="AKR2_Oxidoreductase"/>
</dbReference>
<sequence>MNRRELTGLGISTPLLGFGTMRLPQDENKVIDQAHVQKMVDLAMEKGVNYFDTAYPYHEGKSEVSVGLALQKYPRDSYLLVDKLPMWEVKEKADMERIFNTQLERCQTDYFDIYLLHSMDASSFAKAVEFGAYDFVRQKQREGKVRFVGFSFHDAPDVLQHIVDTYTWDIAQIQLNYIDWEMQHADLQYQILTDAGIPIIVMEPVRGGFLANLPDAALAPLQEARPDKSAASWALRWVAGHENVKVILSGMGSVEMMADNIDTLGDFVPLDGAEQAALERAVAALEAIHAVPCTGCRYCMDCPFGVDIPRIFAIYNDYKKHQNQFICKTSYLKDTPPEHRADQCKRCGKCMDHCPQHIRIPDQLAEIHQEILAMP</sequence>
<keyword evidence="5" id="KW-0560">Oxidoreductase</keyword>
<feature type="domain" description="4Fe-4S ferredoxin-type" evidence="4">
    <location>
        <begin position="335"/>
        <end position="363"/>
    </location>
</feature>
<dbReference type="Pfam" id="PF13187">
    <property type="entry name" value="Fer4_9"/>
    <property type="match status" value="1"/>
</dbReference>
<evidence type="ECO:0000256" key="2">
    <source>
        <dbReference type="ARBA" id="ARBA00023004"/>
    </source>
</evidence>
<keyword evidence="2" id="KW-0408">Iron</keyword>
<dbReference type="InterPro" id="IPR036812">
    <property type="entry name" value="NAD(P)_OxRdtase_dom_sf"/>
</dbReference>
<evidence type="ECO:0000256" key="1">
    <source>
        <dbReference type="ARBA" id="ARBA00022723"/>
    </source>
</evidence>
<dbReference type="PROSITE" id="PS51379">
    <property type="entry name" value="4FE4S_FER_2"/>
    <property type="match status" value="1"/>
</dbReference>
<dbReference type="Pfam" id="PF00248">
    <property type="entry name" value="Aldo_ket_red"/>
    <property type="match status" value="1"/>
</dbReference>
<reference evidence="5" key="1">
    <citation type="submission" date="2015-09" db="EMBL/GenBank/DDBJ databases">
        <authorList>
            <consortium name="Pathogen Informatics"/>
        </authorList>
    </citation>
    <scope>NUCLEOTIDE SEQUENCE</scope>
    <source>
        <strain evidence="5">2789STDY5834896</strain>
    </source>
</reference>
<dbReference type="GO" id="GO:0051536">
    <property type="term" value="F:iron-sulfur cluster binding"/>
    <property type="evidence" value="ECO:0007669"/>
    <property type="project" value="UniProtKB-KW"/>
</dbReference>
<dbReference type="CDD" id="cd19096">
    <property type="entry name" value="AKR_Fe-S_oxidoreductase"/>
    <property type="match status" value="1"/>
</dbReference>
<evidence type="ECO:0000259" key="4">
    <source>
        <dbReference type="PROSITE" id="PS51379"/>
    </source>
</evidence>
<dbReference type="PANTHER" id="PTHR43312">
    <property type="entry name" value="D-THREO-ALDOSE 1-DEHYDROGENASE"/>
    <property type="match status" value="1"/>
</dbReference>
<dbReference type="AlphaFoldDB" id="A0A1C6JFD2"/>
<dbReference type="EC" id="1.-.-.-" evidence="5"/>
<evidence type="ECO:0000256" key="3">
    <source>
        <dbReference type="ARBA" id="ARBA00023014"/>
    </source>
</evidence>
<accession>A0A1C6JFD2</accession>
<keyword evidence="3" id="KW-0411">Iron-sulfur</keyword>
<dbReference type="GO" id="GO:0046872">
    <property type="term" value="F:metal ion binding"/>
    <property type="evidence" value="ECO:0007669"/>
    <property type="project" value="UniProtKB-KW"/>
</dbReference>
<organism evidence="5">
    <name type="scientific">uncultured Anaerotruncus sp</name>
    <dbReference type="NCBI Taxonomy" id="905011"/>
    <lineage>
        <taxon>Bacteria</taxon>
        <taxon>Bacillati</taxon>
        <taxon>Bacillota</taxon>
        <taxon>Clostridia</taxon>
        <taxon>Eubacteriales</taxon>
        <taxon>Oscillospiraceae</taxon>
        <taxon>Anaerotruncus</taxon>
        <taxon>environmental samples</taxon>
    </lineage>
</organism>
<evidence type="ECO:0000313" key="5">
    <source>
        <dbReference type="EMBL" id="SCJ80836.1"/>
    </source>
</evidence>
<dbReference type="SUPFAM" id="SSF51430">
    <property type="entry name" value="NAD(P)-linked oxidoreductase"/>
    <property type="match status" value="1"/>
</dbReference>
<dbReference type="PANTHER" id="PTHR43312:SF2">
    <property type="entry name" value="OXIDOREDUCTASE"/>
    <property type="match status" value="1"/>
</dbReference>
<dbReference type="InterPro" id="IPR017896">
    <property type="entry name" value="4Fe4S_Fe-S-bd"/>
</dbReference>
<dbReference type="PROSITE" id="PS00198">
    <property type="entry name" value="4FE4S_FER_1"/>
    <property type="match status" value="1"/>
</dbReference>
<dbReference type="SUPFAM" id="SSF46548">
    <property type="entry name" value="alpha-helical ferredoxin"/>
    <property type="match status" value="1"/>
</dbReference>
<proteinExistence type="predicted"/>
<dbReference type="GO" id="GO:0016491">
    <property type="term" value="F:oxidoreductase activity"/>
    <property type="evidence" value="ECO:0007669"/>
    <property type="project" value="UniProtKB-KW"/>
</dbReference>
<keyword evidence="1" id="KW-0479">Metal-binding</keyword>
<dbReference type="EMBL" id="FMHG01000001">
    <property type="protein sequence ID" value="SCJ80836.1"/>
    <property type="molecule type" value="Genomic_DNA"/>
</dbReference>
<name>A0A1C6JFD2_9FIRM</name>
<gene>
    <name evidence="5" type="ORF">SAMEA3545359_02158</name>
</gene>